<evidence type="ECO:0000256" key="2">
    <source>
        <dbReference type="ARBA" id="ARBA00023315"/>
    </source>
</evidence>
<evidence type="ECO:0000256" key="1">
    <source>
        <dbReference type="ARBA" id="ARBA00022679"/>
    </source>
</evidence>
<dbReference type="Proteomes" id="UP000260680">
    <property type="component" value="Unassembled WGS sequence"/>
</dbReference>
<evidence type="ECO:0000313" key="4">
    <source>
        <dbReference type="EMBL" id="RFZ78932.1"/>
    </source>
</evidence>
<dbReference type="PANTHER" id="PTHR43800:SF1">
    <property type="entry name" value="PEPTIDYL-LYSINE N-ACETYLTRANSFERASE YJAB"/>
    <property type="match status" value="1"/>
</dbReference>
<evidence type="ECO:0000313" key="5">
    <source>
        <dbReference type="Proteomes" id="UP000260680"/>
    </source>
</evidence>
<name>A0A3E2ND57_9FIRM</name>
<accession>A0A3E2ND57</accession>
<dbReference type="Gene3D" id="3.40.630.30">
    <property type="match status" value="1"/>
</dbReference>
<dbReference type="PROSITE" id="PS51186">
    <property type="entry name" value="GNAT"/>
    <property type="match status" value="1"/>
</dbReference>
<protein>
    <submittedName>
        <fullName evidence="4">N-acetyltransferase</fullName>
    </submittedName>
</protein>
<dbReference type="RefSeq" id="WP_117417108.1">
    <property type="nucleotide sequence ID" value="NZ_QOHO01000030.1"/>
</dbReference>
<evidence type="ECO:0000259" key="3">
    <source>
        <dbReference type="PROSITE" id="PS51186"/>
    </source>
</evidence>
<dbReference type="EMBL" id="QOHO01000030">
    <property type="protein sequence ID" value="RFZ78932.1"/>
    <property type="molecule type" value="Genomic_DNA"/>
</dbReference>
<dbReference type="InterPro" id="IPR000182">
    <property type="entry name" value="GNAT_dom"/>
</dbReference>
<dbReference type="SUPFAM" id="SSF55729">
    <property type="entry name" value="Acyl-CoA N-acyltransferases (Nat)"/>
    <property type="match status" value="1"/>
</dbReference>
<dbReference type="Pfam" id="PF13673">
    <property type="entry name" value="Acetyltransf_10"/>
    <property type="match status" value="1"/>
</dbReference>
<proteinExistence type="predicted"/>
<dbReference type="CDD" id="cd04301">
    <property type="entry name" value="NAT_SF"/>
    <property type="match status" value="1"/>
</dbReference>
<comment type="caution">
    <text evidence="4">The sequence shown here is derived from an EMBL/GenBank/DDBJ whole genome shotgun (WGS) entry which is preliminary data.</text>
</comment>
<dbReference type="GO" id="GO:0016747">
    <property type="term" value="F:acyltransferase activity, transferring groups other than amino-acyl groups"/>
    <property type="evidence" value="ECO:0007669"/>
    <property type="project" value="InterPro"/>
</dbReference>
<gene>
    <name evidence="4" type="ORF">DS742_11300</name>
</gene>
<organism evidence="4 5">
    <name type="scientific">Lacrimispora amygdalina</name>
    <dbReference type="NCBI Taxonomy" id="253257"/>
    <lineage>
        <taxon>Bacteria</taxon>
        <taxon>Bacillati</taxon>
        <taxon>Bacillota</taxon>
        <taxon>Clostridia</taxon>
        <taxon>Lachnospirales</taxon>
        <taxon>Lachnospiraceae</taxon>
        <taxon>Lacrimispora</taxon>
    </lineage>
</organism>
<reference evidence="4 5" key="1">
    <citation type="submission" date="2018-07" db="EMBL/GenBank/DDBJ databases">
        <title>New species, Clostridium PI-S10-A1B.</title>
        <authorList>
            <person name="Krishna G."/>
            <person name="Summeta K."/>
            <person name="Shikha S."/>
            <person name="Prabhu P.B."/>
            <person name="Suresh K."/>
        </authorList>
    </citation>
    <scope>NUCLEOTIDE SEQUENCE [LARGE SCALE GENOMIC DNA]</scope>
    <source>
        <strain evidence="4 5">PI-S10-A1B</strain>
    </source>
</reference>
<dbReference type="NCBIfam" id="NF007853">
    <property type="entry name" value="PRK10562.1"/>
    <property type="match status" value="1"/>
</dbReference>
<keyword evidence="1" id="KW-0808">Transferase</keyword>
<dbReference type="OrthoDB" id="88131at2"/>
<dbReference type="AlphaFoldDB" id="A0A3E2ND57"/>
<sequence length="143" mass="16849">MVREFQADDLSRIMELWLDTNIQAHDFIKKSYWQDHFGEVMEILPKASVYVYEDNGSIQGFIGLMDSYIAGIFISKDHQSRGIGSRLLHYVKGNHDELSLKVYEKNKRAVDFYKREGFVVTEKQEDKENGEVEYQMAWSRNWA</sequence>
<feature type="domain" description="N-acetyltransferase" evidence="3">
    <location>
        <begin position="1"/>
        <end position="141"/>
    </location>
</feature>
<dbReference type="PANTHER" id="PTHR43800">
    <property type="entry name" value="PEPTIDYL-LYSINE N-ACETYLTRANSFERASE YJAB"/>
    <property type="match status" value="1"/>
</dbReference>
<keyword evidence="2" id="KW-0012">Acyltransferase</keyword>
<dbReference type="InterPro" id="IPR016181">
    <property type="entry name" value="Acyl_CoA_acyltransferase"/>
</dbReference>